<name>A0A918CW91_9ACTN</name>
<keyword evidence="2" id="KW-1185">Reference proteome</keyword>
<organism evidence="1 2">
    <name type="scientific">Streptomyces fuscichromogenes</name>
    <dbReference type="NCBI Taxonomy" id="1324013"/>
    <lineage>
        <taxon>Bacteria</taxon>
        <taxon>Bacillati</taxon>
        <taxon>Actinomycetota</taxon>
        <taxon>Actinomycetes</taxon>
        <taxon>Kitasatosporales</taxon>
        <taxon>Streptomycetaceae</taxon>
        <taxon>Streptomyces</taxon>
    </lineage>
</organism>
<comment type="caution">
    <text evidence="1">The sequence shown here is derived from an EMBL/GenBank/DDBJ whole genome shotgun (WGS) entry which is preliminary data.</text>
</comment>
<evidence type="ECO:0000313" key="1">
    <source>
        <dbReference type="EMBL" id="GGN38726.1"/>
    </source>
</evidence>
<accession>A0A918CW91</accession>
<protein>
    <submittedName>
        <fullName evidence="1">Uncharacterized protein</fullName>
    </submittedName>
</protein>
<reference evidence="1" key="1">
    <citation type="journal article" date="2014" name="Int. J. Syst. Evol. Microbiol.">
        <title>Complete genome sequence of Corynebacterium casei LMG S-19264T (=DSM 44701T), isolated from a smear-ripened cheese.</title>
        <authorList>
            <consortium name="US DOE Joint Genome Institute (JGI-PGF)"/>
            <person name="Walter F."/>
            <person name="Albersmeier A."/>
            <person name="Kalinowski J."/>
            <person name="Ruckert C."/>
        </authorList>
    </citation>
    <scope>NUCLEOTIDE SEQUENCE</scope>
    <source>
        <strain evidence="1">CGMCC 4.7110</strain>
    </source>
</reference>
<dbReference type="Proteomes" id="UP000653411">
    <property type="component" value="Unassembled WGS sequence"/>
</dbReference>
<dbReference type="AlphaFoldDB" id="A0A918CW91"/>
<gene>
    <name evidence="1" type="ORF">GCM10011578_084420</name>
</gene>
<reference evidence="1" key="2">
    <citation type="submission" date="2020-09" db="EMBL/GenBank/DDBJ databases">
        <authorList>
            <person name="Sun Q."/>
            <person name="Zhou Y."/>
        </authorList>
    </citation>
    <scope>NUCLEOTIDE SEQUENCE</scope>
    <source>
        <strain evidence="1">CGMCC 4.7110</strain>
    </source>
</reference>
<sequence>MYSCISARNDFPFAKSFILGGASRSTPPMAPPVFCKPDDPGRGGVRAASAVMTIPVPVFFVLVQRRPVSVPGGAVKD</sequence>
<evidence type="ECO:0000313" key="2">
    <source>
        <dbReference type="Proteomes" id="UP000653411"/>
    </source>
</evidence>
<proteinExistence type="predicted"/>
<dbReference type="EMBL" id="BMML01000028">
    <property type="protein sequence ID" value="GGN38726.1"/>
    <property type="molecule type" value="Genomic_DNA"/>
</dbReference>